<feature type="transmembrane region" description="Helical" evidence="1">
    <location>
        <begin position="235"/>
        <end position="256"/>
    </location>
</feature>
<dbReference type="EMBL" id="JARXHW010000014">
    <property type="protein sequence ID" value="MDQ8207420.1"/>
    <property type="molecule type" value="Genomic_DNA"/>
</dbReference>
<evidence type="ECO:0000313" key="3">
    <source>
        <dbReference type="EMBL" id="MDQ8207420.1"/>
    </source>
</evidence>
<feature type="signal peptide" evidence="2">
    <location>
        <begin position="1"/>
        <end position="21"/>
    </location>
</feature>
<keyword evidence="4" id="KW-1185">Reference proteome</keyword>
<dbReference type="Proteomes" id="UP001225316">
    <property type="component" value="Unassembled WGS sequence"/>
</dbReference>
<dbReference type="RefSeq" id="WP_308949558.1">
    <property type="nucleotide sequence ID" value="NZ_JARXHW010000014.1"/>
</dbReference>
<dbReference type="InterPro" id="IPR032809">
    <property type="entry name" value="Put_HupE_UreJ"/>
</dbReference>
<keyword evidence="1" id="KW-0812">Transmembrane</keyword>
<proteinExistence type="predicted"/>
<feature type="transmembrane region" description="Helical" evidence="1">
    <location>
        <begin position="176"/>
        <end position="199"/>
    </location>
</feature>
<organism evidence="3 4">
    <name type="scientific">Thalassobacterium maritimum</name>
    <dbReference type="NCBI Taxonomy" id="3041265"/>
    <lineage>
        <taxon>Bacteria</taxon>
        <taxon>Pseudomonadati</taxon>
        <taxon>Verrucomicrobiota</taxon>
        <taxon>Opitutia</taxon>
        <taxon>Puniceicoccales</taxon>
        <taxon>Coraliomargaritaceae</taxon>
        <taxon>Thalassobacterium</taxon>
    </lineage>
</organism>
<protein>
    <submittedName>
        <fullName evidence="3">HupE/UreJ family protein</fullName>
    </submittedName>
</protein>
<name>A0ABU1ATD7_9BACT</name>
<comment type="caution">
    <text evidence="3">The sequence shown here is derived from an EMBL/GenBank/DDBJ whole genome shotgun (WGS) entry which is preliminary data.</text>
</comment>
<keyword evidence="1" id="KW-0472">Membrane</keyword>
<evidence type="ECO:0000256" key="1">
    <source>
        <dbReference type="SAM" id="Phobius"/>
    </source>
</evidence>
<feature type="chain" id="PRO_5047336120" evidence="2">
    <location>
        <begin position="22"/>
        <end position="330"/>
    </location>
</feature>
<feature type="transmembrane region" description="Helical" evidence="1">
    <location>
        <begin position="268"/>
        <end position="292"/>
    </location>
</feature>
<evidence type="ECO:0000256" key="2">
    <source>
        <dbReference type="SAM" id="SignalP"/>
    </source>
</evidence>
<feature type="transmembrane region" description="Helical" evidence="1">
    <location>
        <begin position="304"/>
        <end position="323"/>
    </location>
</feature>
<keyword evidence="2" id="KW-0732">Signal</keyword>
<gene>
    <name evidence="3" type="ORF">QEH52_07865</name>
</gene>
<keyword evidence="1" id="KW-1133">Transmembrane helix</keyword>
<reference evidence="3 4" key="1">
    <citation type="submission" date="2023-04" db="EMBL/GenBank/DDBJ databases">
        <title>A novel bacteria isolated from coastal sediment.</title>
        <authorList>
            <person name="Liu X.-J."/>
            <person name="Du Z.-J."/>
        </authorList>
    </citation>
    <scope>NUCLEOTIDE SEQUENCE [LARGE SCALE GENOMIC DNA]</scope>
    <source>
        <strain evidence="3 4">SDUM461003</strain>
    </source>
</reference>
<dbReference type="Pfam" id="PF13795">
    <property type="entry name" value="HupE_UreJ_2"/>
    <property type="match status" value="1"/>
</dbReference>
<accession>A0ABU1ATD7</accession>
<evidence type="ECO:0000313" key="4">
    <source>
        <dbReference type="Proteomes" id="UP001225316"/>
    </source>
</evidence>
<feature type="transmembrane region" description="Helical" evidence="1">
    <location>
        <begin position="145"/>
        <end position="169"/>
    </location>
</feature>
<sequence>MIRYLYSIVLLGLFLGAQAFAHDLRVAQLGIEELDTHEYVLRYEVPMGEQNIYGLPQLPEHCEWHALPDVIEGSLQLRFTAKGRPLAAGDVILLPWERNGVQVSIVWKNGTNVRQFFPPSKGGIRVELDQLQAGSGSFLRTAKRYIGLGVHHILIGTDHIFFVFGLLLLVSSPRKLLWTVTSFTLAHSITLGLSIFEILRFPSSVVETLIALSIVLLAKEILMAQRGEHGLAWKYPWAIAFIFGLVHGLGFAGALREIGLPNESIPQVLLFFNIGVELGQFAFVLVCWAIIFVIQRLGINWSKAWYRIPPYVLGSTATVWLFTRLPSLFE</sequence>
<feature type="transmembrane region" description="Helical" evidence="1">
    <location>
        <begin position="205"/>
        <end position="223"/>
    </location>
</feature>